<protein>
    <recommendedName>
        <fullName evidence="2">histidine kinase</fullName>
        <ecNumber evidence="2">2.7.13.3</ecNumber>
    </recommendedName>
</protein>
<dbReference type="InterPro" id="IPR003594">
    <property type="entry name" value="HATPase_dom"/>
</dbReference>
<evidence type="ECO:0000256" key="1">
    <source>
        <dbReference type="ARBA" id="ARBA00000085"/>
    </source>
</evidence>
<dbReference type="GO" id="GO:0005524">
    <property type="term" value="F:ATP binding"/>
    <property type="evidence" value="ECO:0007669"/>
    <property type="project" value="UniProtKB-KW"/>
</dbReference>
<dbReference type="Gene3D" id="3.30.450.20">
    <property type="entry name" value="PAS domain"/>
    <property type="match status" value="2"/>
</dbReference>
<dbReference type="EMBL" id="VLKU01000003">
    <property type="protein sequence ID" value="TWI35991.1"/>
    <property type="molecule type" value="Genomic_DNA"/>
</dbReference>
<dbReference type="SMART" id="SM00387">
    <property type="entry name" value="HATPase_c"/>
    <property type="match status" value="1"/>
</dbReference>
<keyword evidence="5" id="KW-0547">Nucleotide-binding</keyword>
<dbReference type="Pfam" id="PF13426">
    <property type="entry name" value="PAS_9"/>
    <property type="match status" value="1"/>
</dbReference>
<comment type="catalytic activity">
    <reaction evidence="1">
        <text>ATP + protein L-histidine = ADP + protein N-phospho-L-histidine.</text>
        <dbReference type="EC" id="2.7.13.3"/>
    </reaction>
</comment>
<dbReference type="CDD" id="cd16917">
    <property type="entry name" value="HATPase_UhpB-NarQ-NarX-like"/>
    <property type="match status" value="1"/>
</dbReference>
<dbReference type="RefSeq" id="WP_158637487.1">
    <property type="nucleotide sequence ID" value="NZ_VLKU01000003.1"/>
</dbReference>
<dbReference type="Gene3D" id="3.30.565.10">
    <property type="entry name" value="Histidine kinase-like ATPase, C-terminal domain"/>
    <property type="match status" value="1"/>
</dbReference>
<dbReference type="InterPro" id="IPR036890">
    <property type="entry name" value="HATPase_C_sf"/>
</dbReference>
<evidence type="ECO:0000256" key="4">
    <source>
        <dbReference type="ARBA" id="ARBA00022679"/>
    </source>
</evidence>
<dbReference type="SMART" id="SM00086">
    <property type="entry name" value="PAC"/>
    <property type="match status" value="2"/>
</dbReference>
<proteinExistence type="predicted"/>
<evidence type="ECO:0000256" key="8">
    <source>
        <dbReference type="ARBA" id="ARBA00023012"/>
    </source>
</evidence>
<dbReference type="CDD" id="cd00130">
    <property type="entry name" value="PAS"/>
    <property type="match status" value="1"/>
</dbReference>
<dbReference type="GO" id="GO:0000155">
    <property type="term" value="F:phosphorelay sensor kinase activity"/>
    <property type="evidence" value="ECO:0007669"/>
    <property type="project" value="InterPro"/>
</dbReference>
<dbReference type="Pfam" id="PF07730">
    <property type="entry name" value="HisKA_3"/>
    <property type="match status" value="1"/>
</dbReference>
<dbReference type="Gene3D" id="2.10.70.100">
    <property type="match status" value="1"/>
</dbReference>
<keyword evidence="7" id="KW-0067">ATP-binding</keyword>
<dbReference type="Proteomes" id="UP000316225">
    <property type="component" value="Unassembled WGS sequence"/>
</dbReference>
<dbReference type="InterPro" id="IPR035965">
    <property type="entry name" value="PAS-like_dom_sf"/>
</dbReference>
<evidence type="ECO:0000259" key="9">
    <source>
        <dbReference type="PROSITE" id="PS50109"/>
    </source>
</evidence>
<evidence type="ECO:0000256" key="2">
    <source>
        <dbReference type="ARBA" id="ARBA00012438"/>
    </source>
</evidence>
<dbReference type="SUPFAM" id="SSF55785">
    <property type="entry name" value="PYP-like sensor domain (PAS domain)"/>
    <property type="match status" value="2"/>
</dbReference>
<dbReference type="PROSITE" id="PS50109">
    <property type="entry name" value="HIS_KIN"/>
    <property type="match status" value="1"/>
</dbReference>
<keyword evidence="4" id="KW-0808">Transferase</keyword>
<evidence type="ECO:0000256" key="5">
    <source>
        <dbReference type="ARBA" id="ARBA00022741"/>
    </source>
</evidence>
<evidence type="ECO:0000313" key="11">
    <source>
        <dbReference type="Proteomes" id="UP000316225"/>
    </source>
</evidence>
<keyword evidence="6 10" id="KW-0418">Kinase</keyword>
<dbReference type="GO" id="GO:0016020">
    <property type="term" value="C:membrane"/>
    <property type="evidence" value="ECO:0007669"/>
    <property type="project" value="InterPro"/>
</dbReference>
<dbReference type="InterPro" id="IPR000014">
    <property type="entry name" value="PAS"/>
</dbReference>
<dbReference type="GO" id="GO:0046983">
    <property type="term" value="F:protein dimerization activity"/>
    <property type="evidence" value="ECO:0007669"/>
    <property type="project" value="InterPro"/>
</dbReference>
<dbReference type="PANTHER" id="PTHR24421:SF10">
    <property type="entry name" value="NITRATE_NITRITE SENSOR PROTEIN NARQ"/>
    <property type="match status" value="1"/>
</dbReference>
<evidence type="ECO:0000256" key="3">
    <source>
        <dbReference type="ARBA" id="ARBA00022553"/>
    </source>
</evidence>
<dbReference type="SUPFAM" id="SSF55874">
    <property type="entry name" value="ATPase domain of HSP90 chaperone/DNA topoisomerase II/histidine kinase"/>
    <property type="match status" value="1"/>
</dbReference>
<dbReference type="Pfam" id="PF02518">
    <property type="entry name" value="HATPase_c"/>
    <property type="match status" value="1"/>
</dbReference>
<dbReference type="InterPro" id="IPR013655">
    <property type="entry name" value="PAS_fold_3"/>
</dbReference>
<comment type="caution">
    <text evidence="10">The sequence shown here is derived from an EMBL/GenBank/DDBJ whole genome shotgun (WGS) entry which is preliminary data.</text>
</comment>
<evidence type="ECO:0000256" key="7">
    <source>
        <dbReference type="ARBA" id="ARBA00022840"/>
    </source>
</evidence>
<reference evidence="10 11" key="1">
    <citation type="journal article" date="2015" name="Stand. Genomic Sci.">
        <title>Genomic Encyclopedia of Bacterial and Archaeal Type Strains, Phase III: the genomes of soil and plant-associated and newly described type strains.</title>
        <authorList>
            <person name="Whitman W.B."/>
            <person name="Woyke T."/>
            <person name="Klenk H.P."/>
            <person name="Zhou Y."/>
            <person name="Lilburn T.G."/>
            <person name="Beck B.J."/>
            <person name="De Vos P."/>
            <person name="Vandamme P."/>
            <person name="Eisen J.A."/>
            <person name="Garrity G."/>
            <person name="Hugenholtz P."/>
            <person name="Kyrpides N.C."/>
        </authorList>
    </citation>
    <scope>NUCLEOTIDE SEQUENCE [LARGE SCALE GENOMIC DNA]</scope>
    <source>
        <strain evidence="10 11">CGMCC 1.5364</strain>
    </source>
</reference>
<accession>A0A562NV83</accession>
<evidence type="ECO:0000313" key="10">
    <source>
        <dbReference type="EMBL" id="TWI35991.1"/>
    </source>
</evidence>
<dbReference type="EC" id="2.7.13.3" evidence="2"/>
<dbReference type="InterPro" id="IPR005467">
    <property type="entry name" value="His_kinase_dom"/>
</dbReference>
<sequence>MFQTARQTDFACGTVQDTSWAVPLFQDNSDAILIVGQEDDRVLAANDAACRQFRLTADALCKLRHTDLLSAVSTGPDEDGRYLRDDGTEFRARVNRIPLRFEGQPALALTLHDQTNATRMRESLTATLHRLQRAQELTECGCWDWNIPENQILLSRESRGILGLPPADAPEAPVAFDVFLRRVHPDDRSHVLKTIGEAVTAARPFSVDYRIVRAGDEIRYLRTVCELQTAEAGIVVGFFGTIQDITLAWTTARNLDRQRAMLEMLTGHLQDIREEERKRISRELHDQLGQLLTVLRMGISWVQDQLPPETAETRRLSELKKIADTTVEAVRRIIADLRPSELSDLGLVPAVANLLESLRQDCGIRFELSSDLPPGSLPEEISTGLFRLIQEACTNIVRHAQAKAGRVRLTADAGQLVASIEDDGAGLPAEIAAAGYDSDAGKPSFGILGMRERVKQLQGTITFATSAMGGTLVEIVLPLSGGSPE</sequence>
<dbReference type="Gene3D" id="1.20.5.1930">
    <property type="match status" value="1"/>
</dbReference>
<keyword evidence="3" id="KW-0597">Phosphoprotein</keyword>
<dbReference type="InterPro" id="IPR011712">
    <property type="entry name" value="Sig_transdc_His_kin_sub3_dim/P"/>
</dbReference>
<organism evidence="10 11">
    <name type="scientific">Paracoccus sulfuroxidans</name>
    <dbReference type="NCBI Taxonomy" id="384678"/>
    <lineage>
        <taxon>Bacteria</taxon>
        <taxon>Pseudomonadati</taxon>
        <taxon>Pseudomonadota</taxon>
        <taxon>Alphaproteobacteria</taxon>
        <taxon>Rhodobacterales</taxon>
        <taxon>Paracoccaceae</taxon>
        <taxon>Paracoccus</taxon>
    </lineage>
</organism>
<dbReference type="AlphaFoldDB" id="A0A562NV83"/>
<gene>
    <name evidence="10" type="ORF">IQ24_01351</name>
</gene>
<feature type="domain" description="Histidine kinase" evidence="9">
    <location>
        <begin position="279"/>
        <end position="481"/>
    </location>
</feature>
<keyword evidence="11" id="KW-1185">Reference proteome</keyword>
<dbReference type="InterPro" id="IPR050482">
    <property type="entry name" value="Sensor_HK_TwoCompSys"/>
</dbReference>
<evidence type="ECO:0000256" key="6">
    <source>
        <dbReference type="ARBA" id="ARBA00022777"/>
    </source>
</evidence>
<dbReference type="PANTHER" id="PTHR24421">
    <property type="entry name" value="NITRATE/NITRITE SENSOR PROTEIN NARX-RELATED"/>
    <property type="match status" value="1"/>
</dbReference>
<dbReference type="Pfam" id="PF08447">
    <property type="entry name" value="PAS_3"/>
    <property type="match status" value="1"/>
</dbReference>
<name>A0A562NV83_9RHOB</name>
<dbReference type="InterPro" id="IPR001610">
    <property type="entry name" value="PAC"/>
</dbReference>
<keyword evidence="8" id="KW-0902">Two-component regulatory system</keyword>
<dbReference type="OrthoDB" id="9778496at2"/>